<dbReference type="PANTHER" id="PTHR34313:SF2">
    <property type="entry name" value="ENDOGENOUS RETROVIRUS GROUP K MEMBER 21 ENV POLYPROTEIN-LIKE"/>
    <property type="match status" value="1"/>
</dbReference>
<dbReference type="SUPFAM" id="SSF58069">
    <property type="entry name" value="Virus ectodomain"/>
    <property type="match status" value="1"/>
</dbReference>
<protein>
    <submittedName>
        <fullName evidence="4">Envelope glycoprotein</fullName>
    </submittedName>
</protein>
<keyword evidence="4" id="KW-0946">Virion</keyword>
<reference evidence="4 5" key="1">
    <citation type="submission" date="2013-11" db="EMBL/GenBank/DDBJ databases">
        <title>The Damaraland mole rat (Fukomys damarensis) genome and evolution of African mole rats.</title>
        <authorList>
            <person name="Gladyshev V.N."/>
            <person name="Fang X."/>
        </authorList>
    </citation>
    <scope>NUCLEOTIDE SEQUENCE [LARGE SCALE GENOMIC DNA]</scope>
    <source>
        <tissue evidence="4">Liver</tissue>
    </source>
</reference>
<feature type="domain" description="Retroviral envelope protein GP41-like" evidence="3">
    <location>
        <begin position="71"/>
        <end position="232"/>
    </location>
</feature>
<dbReference type="EMBL" id="KN122054">
    <property type="protein sequence ID" value="KFO33776.1"/>
    <property type="molecule type" value="Genomic_DNA"/>
</dbReference>
<dbReference type="InterPro" id="IPR051255">
    <property type="entry name" value="Retroviral_env_glycoprotein"/>
</dbReference>
<feature type="transmembrane region" description="Helical" evidence="2">
    <location>
        <begin position="50"/>
        <end position="75"/>
    </location>
</feature>
<evidence type="ECO:0000313" key="5">
    <source>
        <dbReference type="Proteomes" id="UP000028990"/>
    </source>
</evidence>
<keyword evidence="2" id="KW-0812">Transmembrane</keyword>
<proteinExistence type="predicted"/>
<keyword evidence="4" id="KW-0261">Viral envelope protein</keyword>
<dbReference type="PANTHER" id="PTHR34313">
    <property type="entry name" value="ENDOGENOUS RETROVIRUS GROUP K MEMBER 113 ENV POLYPROTEIN-RELATED"/>
    <property type="match status" value="1"/>
</dbReference>
<dbReference type="GO" id="GO:0005198">
    <property type="term" value="F:structural molecule activity"/>
    <property type="evidence" value="ECO:0007669"/>
    <property type="project" value="InterPro"/>
</dbReference>
<dbReference type="AlphaFoldDB" id="A0A091EEJ4"/>
<keyword evidence="2" id="KW-1133">Transmembrane helix</keyword>
<sequence length="275" mass="31012">MYQSFVFHHGPLDMAVFRIPIQVWIPLNTSNHFSTVVWAQISSPSCRKRVAGAVVAGIIAGIIGWVSAITSAVALTGTLQNTATINDLQNTTTMALRTQQRINPHIGTGLAILQQQMDLLNEEVEGLWLHTRLDCDPRFQQLCLTPFPVKNHSEEVRRLSSLLRGSWNRTFLNATNQLSLDIDILSGVHANSIRLNLDFATEVWENLKKMFSPSWIVIWLIVIAVMIGLCILGYCSYRCWKRSQFKYERLAMAVQASLDDDTTRVAIYLAQARRA</sequence>
<evidence type="ECO:0000259" key="3">
    <source>
        <dbReference type="Pfam" id="PF00517"/>
    </source>
</evidence>
<keyword evidence="2" id="KW-0472">Membrane</keyword>
<feature type="transmembrane region" description="Helical" evidence="2">
    <location>
        <begin position="216"/>
        <end position="237"/>
    </location>
</feature>
<comment type="subcellular location">
    <subcellularLocation>
        <location evidence="1">Virion</location>
    </subcellularLocation>
</comment>
<evidence type="ECO:0000256" key="1">
    <source>
        <dbReference type="ARBA" id="ARBA00004328"/>
    </source>
</evidence>
<name>A0A091EEJ4_FUKDA</name>
<dbReference type="InterPro" id="IPR000328">
    <property type="entry name" value="GP41-like"/>
</dbReference>
<evidence type="ECO:0000256" key="2">
    <source>
        <dbReference type="SAM" id="Phobius"/>
    </source>
</evidence>
<accession>A0A091EEJ4</accession>
<keyword evidence="5" id="KW-1185">Reference proteome</keyword>
<organism evidence="4 5">
    <name type="scientific">Fukomys damarensis</name>
    <name type="common">Damaraland mole rat</name>
    <name type="synonym">Cryptomys damarensis</name>
    <dbReference type="NCBI Taxonomy" id="885580"/>
    <lineage>
        <taxon>Eukaryota</taxon>
        <taxon>Metazoa</taxon>
        <taxon>Chordata</taxon>
        <taxon>Craniata</taxon>
        <taxon>Vertebrata</taxon>
        <taxon>Euteleostomi</taxon>
        <taxon>Mammalia</taxon>
        <taxon>Eutheria</taxon>
        <taxon>Euarchontoglires</taxon>
        <taxon>Glires</taxon>
        <taxon>Rodentia</taxon>
        <taxon>Hystricomorpha</taxon>
        <taxon>Bathyergidae</taxon>
        <taxon>Fukomys</taxon>
    </lineage>
</organism>
<evidence type="ECO:0000313" key="4">
    <source>
        <dbReference type="EMBL" id="KFO33776.1"/>
    </source>
</evidence>
<dbReference type="Pfam" id="PF00517">
    <property type="entry name" value="GP41"/>
    <property type="match status" value="1"/>
</dbReference>
<gene>
    <name evidence="4" type="ORF">H920_04770</name>
</gene>
<dbReference type="Proteomes" id="UP000028990">
    <property type="component" value="Unassembled WGS sequence"/>
</dbReference>